<accession>A0A8H6FI03</accession>
<gene>
    <name evidence="2" type="ORF">HO173_011743</name>
</gene>
<dbReference type="InterPro" id="IPR029058">
    <property type="entry name" value="AB_hydrolase_fold"/>
</dbReference>
<evidence type="ECO:0000259" key="1">
    <source>
        <dbReference type="Pfam" id="PF12697"/>
    </source>
</evidence>
<dbReference type="InterPro" id="IPR000073">
    <property type="entry name" value="AB_hydrolase_1"/>
</dbReference>
<dbReference type="EMBL" id="JACCJC010000075">
    <property type="protein sequence ID" value="KAF6228724.1"/>
    <property type="molecule type" value="Genomic_DNA"/>
</dbReference>
<dbReference type="Gene3D" id="3.40.50.1820">
    <property type="entry name" value="alpha/beta hydrolase"/>
    <property type="match status" value="1"/>
</dbReference>
<dbReference type="Proteomes" id="UP000578531">
    <property type="component" value="Unassembled WGS sequence"/>
</dbReference>
<dbReference type="AlphaFoldDB" id="A0A8H6FI03"/>
<dbReference type="RefSeq" id="XP_037159539.1">
    <property type="nucleotide sequence ID" value="XM_037313622.1"/>
</dbReference>
<keyword evidence="3" id="KW-1185">Reference proteome</keyword>
<dbReference type="GeneID" id="59293385"/>
<dbReference type="OrthoDB" id="408373at2759"/>
<evidence type="ECO:0000313" key="3">
    <source>
        <dbReference type="Proteomes" id="UP000578531"/>
    </source>
</evidence>
<comment type="caution">
    <text evidence="2">The sequence shown here is derived from an EMBL/GenBank/DDBJ whole genome shotgun (WGS) entry which is preliminary data.</text>
</comment>
<reference evidence="2 3" key="1">
    <citation type="journal article" date="2020" name="Genomics">
        <title>Complete, high-quality genomes from long-read metagenomic sequencing of two wolf lichen thalli reveals enigmatic genome architecture.</title>
        <authorList>
            <person name="McKenzie S.K."/>
            <person name="Walston R.F."/>
            <person name="Allen J.L."/>
        </authorList>
    </citation>
    <scope>NUCLEOTIDE SEQUENCE [LARGE SCALE GENOMIC DNA]</scope>
    <source>
        <strain evidence="2">WasteWater2</strain>
    </source>
</reference>
<dbReference type="InterPro" id="IPR052897">
    <property type="entry name" value="Sec-Metab_Biosynth_Hydrolase"/>
</dbReference>
<dbReference type="PANTHER" id="PTHR37017:SF11">
    <property type="entry name" value="ESTERASE_LIPASE_THIOESTERASE DOMAIN-CONTAINING PROTEIN"/>
    <property type="match status" value="1"/>
</dbReference>
<organism evidence="2 3">
    <name type="scientific">Letharia columbiana</name>
    <dbReference type="NCBI Taxonomy" id="112416"/>
    <lineage>
        <taxon>Eukaryota</taxon>
        <taxon>Fungi</taxon>
        <taxon>Dikarya</taxon>
        <taxon>Ascomycota</taxon>
        <taxon>Pezizomycotina</taxon>
        <taxon>Lecanoromycetes</taxon>
        <taxon>OSLEUM clade</taxon>
        <taxon>Lecanoromycetidae</taxon>
        <taxon>Lecanorales</taxon>
        <taxon>Lecanorineae</taxon>
        <taxon>Parmeliaceae</taxon>
        <taxon>Letharia</taxon>
    </lineage>
</organism>
<sequence length="137" mass="14700">MEPHVSIAHESGKSSLSVEASTLPATYAPFLDLLSKAEFIVRRPHLPTTGDVRPPNATSEDDVTTVRAVAFDLASAGHPIIVLAHSYSGLVASEAVTEELYAKHGNAGVVRLIIFECLDDSVKVCLTPVVREKRIPI</sequence>
<protein>
    <recommendedName>
        <fullName evidence="1">AB hydrolase-1 domain-containing protein</fullName>
    </recommendedName>
</protein>
<dbReference type="PANTHER" id="PTHR37017">
    <property type="entry name" value="AB HYDROLASE-1 DOMAIN-CONTAINING PROTEIN-RELATED"/>
    <property type="match status" value="1"/>
</dbReference>
<dbReference type="SUPFAM" id="SSF53474">
    <property type="entry name" value="alpha/beta-Hydrolases"/>
    <property type="match status" value="1"/>
</dbReference>
<feature type="domain" description="AB hydrolase-1" evidence="1">
    <location>
        <begin position="27"/>
        <end position="109"/>
    </location>
</feature>
<name>A0A8H6FI03_9LECA</name>
<evidence type="ECO:0000313" key="2">
    <source>
        <dbReference type="EMBL" id="KAF6228724.1"/>
    </source>
</evidence>
<dbReference type="Pfam" id="PF12697">
    <property type="entry name" value="Abhydrolase_6"/>
    <property type="match status" value="1"/>
</dbReference>
<proteinExistence type="predicted"/>